<sequence>MNKKLVGIMHGLFVSAALLCAAPKPLTFDEDVAFLKKHTDVVVLKKGERQAAVVPQYQGRVMTSTTGAGASFGWLNYKVIEKGLLSEREAKGALEEHIYVFGGEERFWLGPEGGQFGIFFKPGDPFEFAVWKTPASLDTLPYRITNQTKDSVAFAHDCSLQNHSGTEFSVGIERTVRLLDDNGVKDVFGSSVPDHVKYVAYESDNVLKNIGDQPWTKEGGMLSIWLLGMYKPSPGTTVVIPFKDGPEAQLGPAVNDAYFGRVPPEYMAVSKSTVFFKGDGTRRGKIGISPARSKGIAGSYDADGRVLTLVTYNAPKKTDGYVNSMWEIQKQPFGGDVINSYNDGSPSPGLDPLGPFYELETSSPAAALKPGESIRHIQRTIHIAGPESELDAIAQKTLGVRLHEIKEVFRK</sequence>
<accession>A0A6C2TXP5</accession>
<feature type="signal peptide" evidence="1">
    <location>
        <begin position="1"/>
        <end position="21"/>
    </location>
</feature>
<reference evidence="2 3" key="1">
    <citation type="submission" date="2019-04" db="EMBL/GenBank/DDBJ databases">
        <authorList>
            <person name="Van Vliet M D."/>
        </authorList>
    </citation>
    <scope>NUCLEOTIDE SEQUENCE [LARGE SCALE GENOMIC DNA]</scope>
    <source>
        <strain evidence="2 3">F1</strain>
    </source>
</reference>
<keyword evidence="1" id="KW-0732">Signal</keyword>
<evidence type="ECO:0000313" key="3">
    <source>
        <dbReference type="Proteomes" id="UP000366872"/>
    </source>
</evidence>
<evidence type="ECO:0008006" key="4">
    <source>
        <dbReference type="Google" id="ProtNLM"/>
    </source>
</evidence>
<keyword evidence="3" id="KW-1185">Reference proteome</keyword>
<dbReference type="AlphaFoldDB" id="A0A6C2TXP5"/>
<feature type="chain" id="PRO_5025387264" description="Lipoprotein" evidence="1">
    <location>
        <begin position="22"/>
        <end position="411"/>
    </location>
</feature>
<dbReference type="RefSeq" id="WP_222847055.1">
    <property type="nucleotide sequence ID" value="NZ_CAAHFG010000001.1"/>
</dbReference>
<organism evidence="2 3">
    <name type="scientific">Pontiella desulfatans</name>
    <dbReference type="NCBI Taxonomy" id="2750659"/>
    <lineage>
        <taxon>Bacteria</taxon>
        <taxon>Pseudomonadati</taxon>
        <taxon>Kiritimatiellota</taxon>
        <taxon>Kiritimatiellia</taxon>
        <taxon>Kiritimatiellales</taxon>
        <taxon>Pontiellaceae</taxon>
        <taxon>Pontiella</taxon>
    </lineage>
</organism>
<name>A0A6C2TXP5_PONDE</name>
<proteinExistence type="predicted"/>
<evidence type="ECO:0000256" key="1">
    <source>
        <dbReference type="SAM" id="SignalP"/>
    </source>
</evidence>
<gene>
    <name evidence="2" type="ORF">PDESU_00925</name>
</gene>
<protein>
    <recommendedName>
        <fullName evidence="4">Lipoprotein</fullName>
    </recommendedName>
</protein>
<dbReference type="InterPro" id="IPR046713">
    <property type="entry name" value="DUF6786"/>
</dbReference>
<dbReference type="Pfam" id="PF20583">
    <property type="entry name" value="DUF6786"/>
    <property type="match status" value="1"/>
</dbReference>
<evidence type="ECO:0000313" key="2">
    <source>
        <dbReference type="EMBL" id="VGO12373.1"/>
    </source>
</evidence>
<dbReference type="EMBL" id="CAAHFG010000001">
    <property type="protein sequence ID" value="VGO12373.1"/>
    <property type="molecule type" value="Genomic_DNA"/>
</dbReference>
<dbReference type="Proteomes" id="UP000366872">
    <property type="component" value="Unassembled WGS sequence"/>
</dbReference>